<dbReference type="InterPro" id="IPR000209">
    <property type="entry name" value="Peptidase_S8/S53_dom"/>
</dbReference>
<evidence type="ECO:0000256" key="3">
    <source>
        <dbReference type="ARBA" id="ARBA00022525"/>
    </source>
</evidence>
<evidence type="ECO:0000256" key="6">
    <source>
        <dbReference type="ARBA" id="ARBA00022801"/>
    </source>
</evidence>
<comment type="caution">
    <text evidence="15">The sequence shown here is derived from an EMBL/GenBank/DDBJ whole genome shotgun (WGS) entry which is preliminary data.</text>
</comment>
<dbReference type="EMBL" id="CAJGYO010000002">
    <property type="protein sequence ID" value="CAD6213984.1"/>
    <property type="molecule type" value="Genomic_DNA"/>
</dbReference>
<gene>
    <name evidence="15" type="ORF">NCGR_LOCUS9457</name>
</gene>
<evidence type="ECO:0000256" key="8">
    <source>
        <dbReference type="ARBA" id="ARBA00023180"/>
    </source>
</evidence>
<dbReference type="GO" id="GO:0005576">
    <property type="term" value="C:extracellular region"/>
    <property type="evidence" value="ECO:0007669"/>
    <property type="project" value="UniProtKB-SubCell"/>
</dbReference>
<keyword evidence="6 10" id="KW-0378">Hydrolase</keyword>
<dbReference type="InterPro" id="IPR037045">
    <property type="entry name" value="S8pro/Inhibitor_I9_sf"/>
</dbReference>
<accession>A0A811N0G1</accession>
<dbReference type="PROSITE" id="PS00138">
    <property type="entry name" value="SUBTILASE_SER"/>
    <property type="match status" value="1"/>
</dbReference>
<dbReference type="InterPro" id="IPR023828">
    <property type="entry name" value="Peptidase_S8_Ser-AS"/>
</dbReference>
<evidence type="ECO:0000256" key="11">
    <source>
        <dbReference type="SAM" id="SignalP"/>
    </source>
</evidence>
<dbReference type="FunFam" id="3.40.50.200:FF:000006">
    <property type="entry name" value="Subtilisin-like protease SBT1.5"/>
    <property type="match status" value="1"/>
</dbReference>
<keyword evidence="16" id="KW-1185">Reference proteome</keyword>
<keyword evidence="3" id="KW-0964">Secreted</keyword>
<evidence type="ECO:0000313" key="16">
    <source>
        <dbReference type="Proteomes" id="UP000604825"/>
    </source>
</evidence>
<name>A0A811N0G1_9POAL</name>
<dbReference type="SUPFAM" id="SSF52743">
    <property type="entry name" value="Subtilisin-like"/>
    <property type="match status" value="1"/>
</dbReference>
<evidence type="ECO:0000256" key="4">
    <source>
        <dbReference type="ARBA" id="ARBA00022670"/>
    </source>
</evidence>
<dbReference type="PROSITE" id="PS00137">
    <property type="entry name" value="SUBTILASE_HIS"/>
    <property type="match status" value="1"/>
</dbReference>
<dbReference type="Proteomes" id="UP000604825">
    <property type="component" value="Unassembled WGS sequence"/>
</dbReference>
<organism evidence="15 16">
    <name type="scientific">Miscanthus lutarioriparius</name>
    <dbReference type="NCBI Taxonomy" id="422564"/>
    <lineage>
        <taxon>Eukaryota</taxon>
        <taxon>Viridiplantae</taxon>
        <taxon>Streptophyta</taxon>
        <taxon>Embryophyta</taxon>
        <taxon>Tracheophyta</taxon>
        <taxon>Spermatophyta</taxon>
        <taxon>Magnoliopsida</taxon>
        <taxon>Liliopsida</taxon>
        <taxon>Poales</taxon>
        <taxon>Poaceae</taxon>
        <taxon>PACMAD clade</taxon>
        <taxon>Panicoideae</taxon>
        <taxon>Andropogonodae</taxon>
        <taxon>Andropogoneae</taxon>
        <taxon>Saccharinae</taxon>
        <taxon>Miscanthus</taxon>
    </lineage>
</organism>
<proteinExistence type="inferred from homology"/>
<dbReference type="InterPro" id="IPR015500">
    <property type="entry name" value="Peptidase_S8_subtilisin-rel"/>
</dbReference>
<keyword evidence="8" id="KW-0325">Glycoprotein</keyword>
<dbReference type="PROSITE" id="PS51892">
    <property type="entry name" value="SUBTILASE"/>
    <property type="match status" value="1"/>
</dbReference>
<dbReference type="Pfam" id="PF05922">
    <property type="entry name" value="Inhibitor_I9"/>
    <property type="match status" value="1"/>
</dbReference>
<dbReference type="InterPro" id="IPR036852">
    <property type="entry name" value="Peptidase_S8/S53_dom_sf"/>
</dbReference>
<evidence type="ECO:0008006" key="17">
    <source>
        <dbReference type="Google" id="ProtNLM"/>
    </source>
</evidence>
<keyword evidence="5 11" id="KW-0732">Signal</keyword>
<dbReference type="Pfam" id="PF17766">
    <property type="entry name" value="fn3_6"/>
    <property type="match status" value="1"/>
</dbReference>
<dbReference type="GO" id="GO:0006508">
    <property type="term" value="P:proteolysis"/>
    <property type="evidence" value="ECO:0007669"/>
    <property type="project" value="UniProtKB-KW"/>
</dbReference>
<dbReference type="Gene3D" id="2.60.40.2310">
    <property type="match status" value="1"/>
</dbReference>
<dbReference type="CDD" id="cd02120">
    <property type="entry name" value="PA_subtilisin_like"/>
    <property type="match status" value="1"/>
</dbReference>
<dbReference type="CDD" id="cd04852">
    <property type="entry name" value="Peptidases_S8_3"/>
    <property type="match status" value="1"/>
</dbReference>
<dbReference type="Gene3D" id="3.50.30.30">
    <property type="match status" value="1"/>
</dbReference>
<feature type="signal peptide" evidence="11">
    <location>
        <begin position="1"/>
        <end position="27"/>
    </location>
</feature>
<dbReference type="InterPro" id="IPR034197">
    <property type="entry name" value="Peptidases_S8_3"/>
</dbReference>
<dbReference type="InterPro" id="IPR041469">
    <property type="entry name" value="Subtilisin-like_FN3"/>
</dbReference>
<feature type="active site" description="Charge relay system" evidence="9 10">
    <location>
        <position position="558"/>
    </location>
</feature>
<keyword evidence="7 10" id="KW-0720">Serine protease</keyword>
<evidence type="ECO:0000256" key="1">
    <source>
        <dbReference type="ARBA" id="ARBA00004613"/>
    </source>
</evidence>
<comment type="subcellular location">
    <subcellularLocation>
        <location evidence="1">Secreted</location>
    </subcellularLocation>
</comment>
<dbReference type="OrthoDB" id="206201at2759"/>
<feature type="domain" description="Peptidase S8/S53" evidence="12">
    <location>
        <begin position="150"/>
        <end position="597"/>
    </location>
</feature>
<dbReference type="Pfam" id="PF00082">
    <property type="entry name" value="Peptidase_S8"/>
    <property type="match status" value="1"/>
</dbReference>
<dbReference type="InterPro" id="IPR022398">
    <property type="entry name" value="Peptidase_S8_His-AS"/>
</dbReference>
<protein>
    <recommendedName>
        <fullName evidence="17">Subtilisin-like protease SBT1.7</fullName>
    </recommendedName>
</protein>
<evidence type="ECO:0000256" key="2">
    <source>
        <dbReference type="ARBA" id="ARBA00011073"/>
    </source>
</evidence>
<dbReference type="Gene3D" id="3.30.70.80">
    <property type="entry name" value="Peptidase S8 propeptide/proteinase inhibitor I9"/>
    <property type="match status" value="1"/>
</dbReference>
<dbReference type="InterPro" id="IPR045051">
    <property type="entry name" value="SBT"/>
</dbReference>
<dbReference type="GO" id="GO:0004252">
    <property type="term" value="F:serine-type endopeptidase activity"/>
    <property type="evidence" value="ECO:0007669"/>
    <property type="project" value="UniProtKB-UniRule"/>
</dbReference>
<feature type="chain" id="PRO_5033044699" description="Subtilisin-like protease SBT1.7" evidence="11">
    <location>
        <begin position="28"/>
        <end position="789"/>
    </location>
</feature>
<dbReference type="FunFam" id="3.30.70.80:FF:000003">
    <property type="entry name" value="Subtilisin-like protease SBT1.9"/>
    <property type="match status" value="1"/>
</dbReference>
<feature type="domain" description="Subtilisin-like protease fibronectin type-III" evidence="14">
    <location>
        <begin position="678"/>
        <end position="781"/>
    </location>
</feature>
<feature type="domain" description="Inhibitor I9" evidence="13">
    <location>
        <begin position="50"/>
        <end position="127"/>
    </location>
</feature>
<dbReference type="PRINTS" id="PR00723">
    <property type="entry name" value="SUBTILISIN"/>
</dbReference>
<dbReference type="Gene3D" id="3.40.50.200">
    <property type="entry name" value="Peptidase S8/S53 domain"/>
    <property type="match status" value="1"/>
</dbReference>
<evidence type="ECO:0000256" key="7">
    <source>
        <dbReference type="ARBA" id="ARBA00022825"/>
    </source>
</evidence>
<sequence>MAASMTFSPLHCLTFWLLLALLARSVAISLSSSTSRGGRHEHNPQHSSAYIVYADHVAKPSNFTTLEHWYTSMVGSLSPAANSTHFLYVYDTVMHGFAAELTVDEARRVSNTPGVTGVFKDKAVHLHTTRSPAFLGLDKDSGIWPDTDFGDGIIIGFVDSGIWPESASFNDIGLTPVRPSWKGWCANGERFNASMCNNKLVGARTFTAGAGTHTEWLPGRNEAHDFQSPRDKDGHGTHVASTAAGSEVPGAKLFEFASGTARGVAPKARVAMYKACGPMGFCSMSGIAAAVDAAVKDGVDILSLSLGSQDHDFYKEPMSIALFGAVRAGVFVACSAGNSGPEASSLSNVAPWITTVGAATMDRVFPASVTLGNGQILTGQSLYAVTANRTDFIRLLPSACTDKDLVPDRIMGKIVVCAGDLGADASLGAAVQKAGGSGLVSVAIQDWRMDGLVVQAFTLPAVSLGAREADKLAAYVRSEPYPVASFRFTCRTVIGENPAPMVSSFSSRGPNHVTREILKPDVIAPGTNILAAWPGESPLTYAEEDPRRARFNIQSGTSMSCPHVAGAAALLKHRHPGWTPAMIRSALMTTATTLDNHGRPIADNGRRGGASDGATPLAAGAGLVRPQQALDPGLVYDVAERDYVDFLCTLNYTAAQVRMFVPGFAGCTRTLPGGIGGLNYPSFVADLSNGTDIRVLSRTVTKVSEGPETYAVKVVAPRQLVEVTVTPATLEFGGEPYEKKSYTVLFRNKYRTPSAPGAAGMALFGQIVWENDVHTVRSPVVFMWNRRDQ</sequence>
<evidence type="ECO:0000256" key="9">
    <source>
        <dbReference type="PIRSR" id="PIRSR615500-1"/>
    </source>
</evidence>
<reference evidence="15" key="1">
    <citation type="submission" date="2020-10" db="EMBL/GenBank/DDBJ databases">
        <authorList>
            <person name="Han B."/>
            <person name="Lu T."/>
            <person name="Zhao Q."/>
            <person name="Huang X."/>
            <person name="Zhao Y."/>
        </authorList>
    </citation>
    <scope>NUCLEOTIDE SEQUENCE</scope>
</reference>
<comment type="similarity">
    <text evidence="2 10">Belongs to the peptidase S8 family.</text>
</comment>
<dbReference type="PANTHER" id="PTHR10795">
    <property type="entry name" value="PROPROTEIN CONVERTASE SUBTILISIN/KEXIN"/>
    <property type="match status" value="1"/>
</dbReference>
<keyword evidence="4 10" id="KW-0645">Protease</keyword>
<evidence type="ECO:0000256" key="5">
    <source>
        <dbReference type="ARBA" id="ARBA00022729"/>
    </source>
</evidence>
<dbReference type="AlphaFoldDB" id="A0A811N0G1"/>
<evidence type="ECO:0000313" key="15">
    <source>
        <dbReference type="EMBL" id="CAD6213984.1"/>
    </source>
</evidence>
<evidence type="ECO:0000259" key="14">
    <source>
        <dbReference type="Pfam" id="PF17766"/>
    </source>
</evidence>
<evidence type="ECO:0000256" key="10">
    <source>
        <dbReference type="PROSITE-ProRule" id="PRU01240"/>
    </source>
</evidence>
<feature type="active site" description="Charge relay system" evidence="9 10">
    <location>
        <position position="159"/>
    </location>
</feature>
<evidence type="ECO:0000259" key="13">
    <source>
        <dbReference type="Pfam" id="PF05922"/>
    </source>
</evidence>
<feature type="active site" description="Charge relay system" evidence="9 10">
    <location>
        <position position="235"/>
    </location>
</feature>
<dbReference type="InterPro" id="IPR010259">
    <property type="entry name" value="S8pro/Inhibitor_I9"/>
</dbReference>
<evidence type="ECO:0000259" key="12">
    <source>
        <dbReference type="Pfam" id="PF00082"/>
    </source>
</evidence>